<dbReference type="Proteomes" id="UP000070520">
    <property type="component" value="Unassembled WGS sequence"/>
</dbReference>
<dbReference type="Pfam" id="PF13280">
    <property type="entry name" value="WYL"/>
    <property type="match status" value="1"/>
</dbReference>
<dbReference type="PROSITE" id="PS52050">
    <property type="entry name" value="WYL"/>
    <property type="match status" value="1"/>
</dbReference>
<organism evidence="2 3">
    <name type="scientific">candidate division MSBL1 archaeon SCGC-AAA261C02</name>
    <dbReference type="NCBI Taxonomy" id="1698272"/>
    <lineage>
        <taxon>Archaea</taxon>
        <taxon>Methanobacteriati</taxon>
        <taxon>Methanobacteriota</taxon>
        <taxon>candidate division MSBL1</taxon>
    </lineage>
</organism>
<keyword evidence="3" id="KW-1185">Reference proteome</keyword>
<sequence length="104" mass="12049">MRKAWNSITSKVEKVTVLTTVKKALKEEKVIEIDYTSKTSGPTTRKVEPYAVERGYMAGHCHLRGEVRCFKLSRIQRLEITEETFEAEEEERGKAKALIRSFDR</sequence>
<accession>A0A133V1X7</accession>
<dbReference type="AlphaFoldDB" id="A0A133V1X7"/>
<dbReference type="PANTHER" id="PTHR34580">
    <property type="match status" value="1"/>
</dbReference>
<name>A0A133V1X7_9EURY</name>
<evidence type="ECO:0000313" key="3">
    <source>
        <dbReference type="Proteomes" id="UP000070520"/>
    </source>
</evidence>
<proteinExistence type="predicted"/>
<dbReference type="InterPro" id="IPR026881">
    <property type="entry name" value="WYL_dom"/>
</dbReference>
<feature type="domain" description="WYL" evidence="1">
    <location>
        <begin position="17"/>
        <end position="80"/>
    </location>
</feature>
<dbReference type="EMBL" id="LHXW01000004">
    <property type="protein sequence ID" value="KXB00431.1"/>
    <property type="molecule type" value="Genomic_DNA"/>
</dbReference>
<comment type="caution">
    <text evidence="2">The sequence shown here is derived from an EMBL/GenBank/DDBJ whole genome shotgun (WGS) entry which is preliminary data.</text>
</comment>
<gene>
    <name evidence="2" type="ORF">AKJ42_00630</name>
</gene>
<dbReference type="PANTHER" id="PTHR34580:SF1">
    <property type="entry name" value="PROTEIN PAFC"/>
    <property type="match status" value="1"/>
</dbReference>
<dbReference type="InterPro" id="IPR051534">
    <property type="entry name" value="CBASS_pafABC_assoc_protein"/>
</dbReference>
<reference evidence="2 3" key="1">
    <citation type="journal article" date="2016" name="Sci. Rep.">
        <title>Metabolic traits of an uncultured archaeal lineage -MSBL1- from brine pools of the Red Sea.</title>
        <authorList>
            <person name="Mwirichia R."/>
            <person name="Alam I."/>
            <person name="Rashid M."/>
            <person name="Vinu M."/>
            <person name="Ba-Alawi W."/>
            <person name="Anthony Kamau A."/>
            <person name="Kamanda Ngugi D."/>
            <person name="Goker M."/>
            <person name="Klenk H.P."/>
            <person name="Bajic V."/>
            <person name="Stingl U."/>
        </authorList>
    </citation>
    <scope>NUCLEOTIDE SEQUENCE [LARGE SCALE GENOMIC DNA]</scope>
    <source>
        <strain evidence="2">SCGC-AAA261C02</strain>
    </source>
</reference>
<evidence type="ECO:0000313" key="2">
    <source>
        <dbReference type="EMBL" id="KXB00431.1"/>
    </source>
</evidence>
<protein>
    <recommendedName>
        <fullName evidence="1">WYL domain-containing protein</fullName>
    </recommendedName>
</protein>
<evidence type="ECO:0000259" key="1">
    <source>
        <dbReference type="Pfam" id="PF13280"/>
    </source>
</evidence>